<dbReference type="InterPro" id="IPR037066">
    <property type="entry name" value="Plug_dom_sf"/>
</dbReference>
<keyword evidence="9 11" id="KW-0472">Membrane</keyword>
<evidence type="ECO:0000256" key="8">
    <source>
        <dbReference type="ARBA" id="ARBA00023077"/>
    </source>
</evidence>
<comment type="subcellular location">
    <subcellularLocation>
        <location evidence="1 11">Cell outer membrane</location>
        <topology evidence="1 11">Multi-pass membrane protein</topology>
    </subcellularLocation>
</comment>
<evidence type="ECO:0000256" key="9">
    <source>
        <dbReference type="ARBA" id="ARBA00023136"/>
    </source>
</evidence>
<dbReference type="EMBL" id="RXOF01000024">
    <property type="protein sequence ID" value="RTQ44877.1"/>
    <property type="molecule type" value="Genomic_DNA"/>
</dbReference>
<dbReference type="InterPro" id="IPR036942">
    <property type="entry name" value="Beta-barrel_TonB_sf"/>
</dbReference>
<keyword evidence="16" id="KW-0675">Receptor</keyword>
<dbReference type="RefSeq" id="WP_126696359.1">
    <property type="nucleotide sequence ID" value="NZ_RXOF01000024.1"/>
</dbReference>
<feature type="domain" description="TonB-dependent receptor-like beta-barrel" evidence="14">
    <location>
        <begin position="256"/>
        <end position="678"/>
    </location>
</feature>
<evidence type="ECO:0000256" key="10">
    <source>
        <dbReference type="ARBA" id="ARBA00023237"/>
    </source>
</evidence>
<evidence type="ECO:0000256" key="1">
    <source>
        <dbReference type="ARBA" id="ARBA00004571"/>
    </source>
</evidence>
<protein>
    <submittedName>
        <fullName evidence="16">TonB-dependent receptor</fullName>
    </submittedName>
</protein>
<keyword evidence="3 11" id="KW-1134">Transmembrane beta strand</keyword>
<keyword evidence="17" id="KW-1185">Reference proteome</keyword>
<comment type="caution">
    <text evidence="16">The sequence shown here is derived from an EMBL/GenBank/DDBJ whole genome shotgun (WGS) entry which is preliminary data.</text>
</comment>
<dbReference type="PANTHER" id="PTHR32552:SF81">
    <property type="entry name" value="TONB-DEPENDENT OUTER MEMBRANE RECEPTOR"/>
    <property type="match status" value="1"/>
</dbReference>
<evidence type="ECO:0000256" key="12">
    <source>
        <dbReference type="RuleBase" id="RU003357"/>
    </source>
</evidence>
<evidence type="ECO:0000256" key="3">
    <source>
        <dbReference type="ARBA" id="ARBA00022452"/>
    </source>
</evidence>
<evidence type="ECO:0000256" key="11">
    <source>
        <dbReference type="PROSITE-ProRule" id="PRU01360"/>
    </source>
</evidence>
<name>A0A3S0HIU4_9BACT</name>
<evidence type="ECO:0000256" key="5">
    <source>
        <dbReference type="ARBA" id="ARBA00022692"/>
    </source>
</evidence>
<keyword evidence="5 11" id="KW-0812">Transmembrane</keyword>
<evidence type="ECO:0000256" key="4">
    <source>
        <dbReference type="ARBA" id="ARBA00022496"/>
    </source>
</evidence>
<keyword evidence="2 11" id="KW-0813">Transport</keyword>
<dbReference type="Gene3D" id="2.40.170.20">
    <property type="entry name" value="TonB-dependent receptor, beta-barrel domain"/>
    <property type="match status" value="1"/>
</dbReference>
<evidence type="ECO:0000313" key="17">
    <source>
        <dbReference type="Proteomes" id="UP000282184"/>
    </source>
</evidence>
<dbReference type="Pfam" id="PF07715">
    <property type="entry name" value="Plug"/>
    <property type="match status" value="1"/>
</dbReference>
<dbReference type="GO" id="GO:0009279">
    <property type="term" value="C:cell outer membrane"/>
    <property type="evidence" value="ECO:0007669"/>
    <property type="project" value="UniProtKB-SubCell"/>
</dbReference>
<comment type="similarity">
    <text evidence="11 12">Belongs to the TonB-dependent receptor family.</text>
</comment>
<keyword evidence="8 12" id="KW-0798">TonB box</keyword>
<accession>A0A3S0HIU4</accession>
<dbReference type="InterPro" id="IPR000531">
    <property type="entry name" value="Beta-barrel_TonB"/>
</dbReference>
<dbReference type="PANTHER" id="PTHR32552">
    <property type="entry name" value="FERRICHROME IRON RECEPTOR-RELATED"/>
    <property type="match status" value="1"/>
</dbReference>
<evidence type="ECO:0000256" key="7">
    <source>
        <dbReference type="ARBA" id="ARBA00023065"/>
    </source>
</evidence>
<evidence type="ECO:0000256" key="13">
    <source>
        <dbReference type="SAM" id="SignalP"/>
    </source>
</evidence>
<sequence length="731" mass="80122">MPYRSAPLLLLLTTLPAVLLAQSPALPPDTTRPAPPPRLLPEATVTGYGQRLPLRRTAAAVGVVEAGVIGRFSEAALTQAVNTLPGVRLEERATASYRLSVRGSTLRSPFGVRNVKVYYHDIPFTEASGSTPLNLLDPSQLGRIEVIKGPAGSAYGAGTGGAVLLSNKRPTPGQTRAGLGVAVGSFGLRRYQATAETATDKGFVRAHYVRQELRGYRQQSALRRDVLALDGELAATECQTLGLHLLYTDLRYQLPGGLTRAQFEQDPRQARPGTATAPGTVAQRTYYASRTLLLGATHEVRFSERLTGKTTVYGTGSVIRTPYLVDFERNTQVGTGARSRFDYRTRLAGQLLRLAAGAEVQTSFESSRNYQNRAGQPGPLRYDDEIGTLTGFAFAQADWELPHGWLLTAGASYNRLRYRIRRLQDALNAPPQPYDIARTFRPELSPRLALLKELTPQISAYASVGTGFSPPTEEEIRPSDGSLNQALQAERGRSYEVGLRGEVLNQRLKFDVAAYDFRLRNTIVVRTNDLGQQLFYNAGHTRQRGVEVALSGWLWRRVNAEYPLGASKRALANDGYGLRLWSSYAYQHYRFGRYASGGTDFSGKRLTGTAPHTLTAGFDLSGQPGFYLSPTVSHQARLPLNDANTDYAAGYWTFGARGGWRTELFGLLTLDAYLGVDNATDRRYSLGNDLNAFGGRYFQPAPGRNYYGGLSLSGWSLHRTASRKRYGLGEG</sequence>
<dbReference type="Gene3D" id="2.170.130.10">
    <property type="entry name" value="TonB-dependent receptor, plug domain"/>
    <property type="match status" value="1"/>
</dbReference>
<keyword evidence="7" id="KW-0406">Ion transport</keyword>
<organism evidence="16 17">
    <name type="scientific">Hymenobacter gummosus</name>
    <dbReference type="NCBI Taxonomy" id="1776032"/>
    <lineage>
        <taxon>Bacteria</taxon>
        <taxon>Pseudomonadati</taxon>
        <taxon>Bacteroidota</taxon>
        <taxon>Cytophagia</taxon>
        <taxon>Cytophagales</taxon>
        <taxon>Hymenobacteraceae</taxon>
        <taxon>Hymenobacter</taxon>
    </lineage>
</organism>
<dbReference type="AlphaFoldDB" id="A0A3S0HIU4"/>
<keyword evidence="6" id="KW-0408">Iron</keyword>
<dbReference type="Pfam" id="PF00593">
    <property type="entry name" value="TonB_dep_Rec_b-barrel"/>
    <property type="match status" value="1"/>
</dbReference>
<evidence type="ECO:0000256" key="2">
    <source>
        <dbReference type="ARBA" id="ARBA00022448"/>
    </source>
</evidence>
<dbReference type="SUPFAM" id="SSF56935">
    <property type="entry name" value="Porins"/>
    <property type="match status" value="1"/>
</dbReference>
<keyword evidence="13" id="KW-0732">Signal</keyword>
<dbReference type="InterPro" id="IPR012910">
    <property type="entry name" value="Plug_dom"/>
</dbReference>
<gene>
    <name evidence="16" type="ORF">EJV47_27105</name>
</gene>
<evidence type="ECO:0000259" key="15">
    <source>
        <dbReference type="Pfam" id="PF07715"/>
    </source>
</evidence>
<feature type="chain" id="PRO_5018654705" evidence="13">
    <location>
        <begin position="22"/>
        <end position="731"/>
    </location>
</feature>
<dbReference type="InterPro" id="IPR039426">
    <property type="entry name" value="TonB-dep_rcpt-like"/>
</dbReference>
<keyword evidence="10 11" id="KW-0998">Cell outer membrane</keyword>
<proteinExistence type="inferred from homology"/>
<keyword evidence="4" id="KW-0410">Iron transport</keyword>
<evidence type="ECO:0000313" key="16">
    <source>
        <dbReference type="EMBL" id="RTQ44877.1"/>
    </source>
</evidence>
<dbReference type="OrthoDB" id="9782587at2"/>
<dbReference type="GO" id="GO:0006826">
    <property type="term" value="P:iron ion transport"/>
    <property type="evidence" value="ECO:0007669"/>
    <property type="project" value="UniProtKB-KW"/>
</dbReference>
<evidence type="ECO:0000259" key="14">
    <source>
        <dbReference type="Pfam" id="PF00593"/>
    </source>
</evidence>
<dbReference type="PROSITE" id="PS52016">
    <property type="entry name" value="TONB_DEPENDENT_REC_3"/>
    <property type="match status" value="1"/>
</dbReference>
<reference evidence="16 17" key="1">
    <citation type="submission" date="2018-12" db="EMBL/GenBank/DDBJ databases">
        <title>Hymenobacter gummosus sp. nov., isolated from a spring.</title>
        <authorList>
            <person name="Nie L."/>
        </authorList>
    </citation>
    <scope>NUCLEOTIDE SEQUENCE [LARGE SCALE GENOMIC DNA]</scope>
    <source>
        <strain evidence="16 17">KCTC 52166</strain>
    </source>
</reference>
<feature type="signal peptide" evidence="13">
    <location>
        <begin position="1"/>
        <end position="21"/>
    </location>
</feature>
<evidence type="ECO:0000256" key="6">
    <source>
        <dbReference type="ARBA" id="ARBA00023004"/>
    </source>
</evidence>
<dbReference type="Proteomes" id="UP000282184">
    <property type="component" value="Unassembled WGS sequence"/>
</dbReference>
<feature type="domain" description="TonB-dependent receptor plug" evidence="15">
    <location>
        <begin position="54"/>
        <end position="163"/>
    </location>
</feature>